<feature type="domain" description="Ion transport" evidence="7">
    <location>
        <begin position="113"/>
        <end position="272"/>
    </location>
</feature>
<feature type="transmembrane region" description="Helical" evidence="6">
    <location>
        <begin position="246"/>
        <end position="267"/>
    </location>
</feature>
<dbReference type="Proteomes" id="UP000887566">
    <property type="component" value="Unplaced"/>
</dbReference>
<dbReference type="PANTHER" id="PTHR45638:SF11">
    <property type="entry name" value="CYCLIC NUCLEOTIDE-GATED CATION CHANNEL SUBUNIT A"/>
    <property type="match status" value="1"/>
</dbReference>
<feature type="transmembrane region" description="Helical" evidence="6">
    <location>
        <begin position="112"/>
        <end position="134"/>
    </location>
</feature>
<reference evidence="9" key="1">
    <citation type="submission" date="2022-11" db="UniProtKB">
        <authorList>
            <consortium name="WormBaseParasite"/>
        </authorList>
    </citation>
    <scope>IDENTIFICATION</scope>
</reference>
<dbReference type="SUPFAM" id="SSF81324">
    <property type="entry name" value="Voltage-gated potassium channels"/>
    <property type="match status" value="1"/>
</dbReference>
<dbReference type="InterPro" id="IPR005821">
    <property type="entry name" value="Ion_trans_dom"/>
</dbReference>
<dbReference type="GO" id="GO:0005223">
    <property type="term" value="F:intracellularly cGMP-activated cation channel activity"/>
    <property type="evidence" value="ECO:0007669"/>
    <property type="project" value="TreeGrafter"/>
</dbReference>
<protein>
    <submittedName>
        <fullName evidence="9">Ion transport domain-containing protein</fullName>
    </submittedName>
</protein>
<keyword evidence="8" id="KW-1185">Reference proteome</keyword>
<proteinExistence type="predicted"/>
<dbReference type="PANTHER" id="PTHR45638">
    <property type="entry name" value="CYCLIC NUCLEOTIDE-GATED CATION CHANNEL SUBUNIT A"/>
    <property type="match status" value="1"/>
</dbReference>
<dbReference type="Gene3D" id="1.10.287.70">
    <property type="match status" value="1"/>
</dbReference>
<feature type="region of interest" description="Disordered" evidence="5">
    <location>
        <begin position="1"/>
        <end position="27"/>
    </location>
</feature>
<dbReference type="GO" id="GO:0044877">
    <property type="term" value="F:protein-containing complex binding"/>
    <property type="evidence" value="ECO:0007669"/>
    <property type="project" value="TreeGrafter"/>
</dbReference>
<evidence type="ECO:0000256" key="3">
    <source>
        <dbReference type="ARBA" id="ARBA00022989"/>
    </source>
</evidence>
<dbReference type="InterPro" id="IPR050866">
    <property type="entry name" value="CNG_cation_channel"/>
</dbReference>
<evidence type="ECO:0000256" key="1">
    <source>
        <dbReference type="ARBA" id="ARBA00004141"/>
    </source>
</evidence>
<dbReference type="Pfam" id="PF00520">
    <property type="entry name" value="Ion_trans"/>
    <property type="match status" value="1"/>
</dbReference>
<evidence type="ECO:0000256" key="6">
    <source>
        <dbReference type="SAM" id="Phobius"/>
    </source>
</evidence>
<evidence type="ECO:0000256" key="4">
    <source>
        <dbReference type="ARBA" id="ARBA00023136"/>
    </source>
</evidence>
<evidence type="ECO:0000313" key="9">
    <source>
        <dbReference type="WBParaSite" id="PSAMB.scaffold16325size1353.g36884.t1"/>
    </source>
</evidence>
<keyword evidence="3 6" id="KW-1133">Transmembrane helix</keyword>
<feature type="compositionally biased region" description="Polar residues" evidence="5">
    <location>
        <begin position="60"/>
        <end position="77"/>
    </location>
</feature>
<evidence type="ECO:0000256" key="5">
    <source>
        <dbReference type="SAM" id="MobiDB-lite"/>
    </source>
</evidence>
<keyword evidence="4 6" id="KW-0472">Membrane</keyword>
<keyword evidence="2 6" id="KW-0812">Transmembrane</keyword>
<dbReference type="GO" id="GO:0005222">
    <property type="term" value="F:intracellularly cAMP-activated cation channel activity"/>
    <property type="evidence" value="ECO:0007669"/>
    <property type="project" value="TreeGrafter"/>
</dbReference>
<feature type="region of interest" description="Disordered" evidence="5">
    <location>
        <begin position="53"/>
        <end position="77"/>
    </location>
</feature>
<sequence>MSQQGINVEADAERGDQPSQASMGRRRSFSQVVQTLMIMRNWLLSVQPEEEREARKEQLGRTSSSATLKNAASQGTDDTAVVETEPLGFRERIVKTIRGIAFQTIDGAHLPYYLWTTLVTMACFYNLITIVALASYDELRGTHETAWLIGDYLCDAIYLFDIFVQSRKCCMEDGLVVTDLKKLARNYTKSKTFWMDVMAVLPTDIFYLVLPHQSLVRLNRLFKCHRIGDFSERTEMRSNFPNTFRILKLTIVIFILFHWNACIWFIISKSYGFEAMELDNWVFSYAKIMNPILPTCNAWHEAETCIYDETNYTLNPSSTELNREIYSKDLDIFWKN</sequence>
<name>A0A914V7H7_9BILA</name>
<dbReference type="GO" id="GO:0005886">
    <property type="term" value="C:plasma membrane"/>
    <property type="evidence" value="ECO:0007669"/>
    <property type="project" value="TreeGrafter"/>
</dbReference>
<dbReference type="GO" id="GO:0017071">
    <property type="term" value="C:intracellular cyclic nucleotide activated cation channel complex"/>
    <property type="evidence" value="ECO:0007669"/>
    <property type="project" value="TreeGrafter"/>
</dbReference>
<evidence type="ECO:0000259" key="7">
    <source>
        <dbReference type="Pfam" id="PF00520"/>
    </source>
</evidence>
<organism evidence="8 9">
    <name type="scientific">Plectus sambesii</name>
    <dbReference type="NCBI Taxonomy" id="2011161"/>
    <lineage>
        <taxon>Eukaryota</taxon>
        <taxon>Metazoa</taxon>
        <taxon>Ecdysozoa</taxon>
        <taxon>Nematoda</taxon>
        <taxon>Chromadorea</taxon>
        <taxon>Plectida</taxon>
        <taxon>Plectina</taxon>
        <taxon>Plectoidea</taxon>
        <taxon>Plectidae</taxon>
        <taxon>Plectus</taxon>
    </lineage>
</organism>
<dbReference type="GO" id="GO:0030553">
    <property type="term" value="F:cGMP binding"/>
    <property type="evidence" value="ECO:0007669"/>
    <property type="project" value="TreeGrafter"/>
</dbReference>
<evidence type="ECO:0000256" key="2">
    <source>
        <dbReference type="ARBA" id="ARBA00022692"/>
    </source>
</evidence>
<dbReference type="AlphaFoldDB" id="A0A914V7H7"/>
<accession>A0A914V7H7</accession>
<evidence type="ECO:0000313" key="8">
    <source>
        <dbReference type="Proteomes" id="UP000887566"/>
    </source>
</evidence>
<comment type="subcellular location">
    <subcellularLocation>
        <location evidence="1">Membrane</location>
        <topology evidence="1">Multi-pass membrane protein</topology>
    </subcellularLocation>
</comment>
<feature type="transmembrane region" description="Helical" evidence="6">
    <location>
        <begin position="192"/>
        <end position="210"/>
    </location>
</feature>
<dbReference type="WBParaSite" id="PSAMB.scaffold16325size1353.g36884.t1">
    <property type="protein sequence ID" value="PSAMB.scaffold16325size1353.g36884.t1"/>
    <property type="gene ID" value="PSAMB.scaffold16325size1353.g36884"/>
</dbReference>